<keyword evidence="3" id="KW-1185">Reference proteome</keyword>
<proteinExistence type="predicted"/>
<dbReference type="CDD" id="cd10944">
    <property type="entry name" value="CE4_SmPgdA_like"/>
    <property type="match status" value="1"/>
</dbReference>
<dbReference type="InterPro" id="IPR050248">
    <property type="entry name" value="Polysacc_deacetylase_ArnD"/>
</dbReference>
<gene>
    <name evidence="2" type="ORF">FYJ33_08210</name>
</gene>
<sequence length="285" mass="32607">MLGVLELNKAYLSTLVSFCMLTSICMTEANDITNISTPQIQSSAKNDHLKKEEREIMIKSYAYDTKIIEDNIRSVRSNTSQDNIQKVAFLTFDDGPSTTNTPKILDVLKAYNVKATFFILGEQLNNDSCKAVLKRMYNEGHAIGNHTFCHDYKYLYPNRYANANHIIKDLKKNESVMKEVLGEDFHCSVVRLPGGFASWKNTKALKEPFKECHVNYVDWNVLNGDAEGYRKNKEQLIARFNQTFKEQDIVVVLMHDTYGKESTVEALPYIIEKLQSKGYNFGILN</sequence>
<dbReference type="SUPFAM" id="SSF88713">
    <property type="entry name" value="Glycoside hydrolase/deacetylase"/>
    <property type="match status" value="1"/>
</dbReference>
<dbReference type="InterPro" id="IPR002509">
    <property type="entry name" value="NODB_dom"/>
</dbReference>
<evidence type="ECO:0000313" key="2">
    <source>
        <dbReference type="EMBL" id="MSR91397.1"/>
    </source>
</evidence>
<feature type="domain" description="NodB homology" evidence="1">
    <location>
        <begin position="86"/>
        <end position="282"/>
    </location>
</feature>
<dbReference type="Proteomes" id="UP000460287">
    <property type="component" value="Unassembled WGS sequence"/>
</dbReference>
<dbReference type="GO" id="GO:0005975">
    <property type="term" value="P:carbohydrate metabolic process"/>
    <property type="evidence" value="ECO:0007669"/>
    <property type="project" value="InterPro"/>
</dbReference>
<dbReference type="GO" id="GO:0016810">
    <property type="term" value="F:hydrolase activity, acting on carbon-nitrogen (but not peptide) bonds"/>
    <property type="evidence" value="ECO:0007669"/>
    <property type="project" value="InterPro"/>
</dbReference>
<organism evidence="2 3">
    <name type="scientific">Inconstantimicrobium porci</name>
    <dbReference type="NCBI Taxonomy" id="2652291"/>
    <lineage>
        <taxon>Bacteria</taxon>
        <taxon>Bacillati</taxon>
        <taxon>Bacillota</taxon>
        <taxon>Clostridia</taxon>
        <taxon>Eubacteriales</taxon>
        <taxon>Clostridiaceae</taxon>
        <taxon>Inconstantimicrobium</taxon>
    </lineage>
</organism>
<dbReference type="EMBL" id="VULX01000010">
    <property type="protein sequence ID" value="MSR91397.1"/>
    <property type="molecule type" value="Genomic_DNA"/>
</dbReference>
<dbReference type="AlphaFoldDB" id="A0A7X2T195"/>
<evidence type="ECO:0000313" key="3">
    <source>
        <dbReference type="Proteomes" id="UP000460287"/>
    </source>
</evidence>
<reference evidence="2 3" key="1">
    <citation type="submission" date="2019-08" db="EMBL/GenBank/DDBJ databases">
        <title>In-depth cultivation of the pig gut microbiome towards novel bacterial diversity and tailored functional studies.</title>
        <authorList>
            <person name="Wylensek D."/>
            <person name="Hitch T.C.A."/>
            <person name="Clavel T."/>
        </authorList>
    </citation>
    <scope>NUCLEOTIDE SEQUENCE [LARGE SCALE GENOMIC DNA]</scope>
    <source>
        <strain evidence="2 3">WCA-383-APC-5B</strain>
    </source>
</reference>
<dbReference type="InterPro" id="IPR011330">
    <property type="entry name" value="Glyco_hydro/deAcase_b/a-brl"/>
</dbReference>
<name>A0A7X2T195_9CLOT</name>
<dbReference type="Pfam" id="PF01522">
    <property type="entry name" value="Polysacc_deac_1"/>
    <property type="match status" value="1"/>
</dbReference>
<protein>
    <submittedName>
        <fullName evidence="2">Polysaccharide deacetylase</fullName>
    </submittedName>
</protein>
<accession>A0A7X2T195</accession>
<dbReference type="PANTHER" id="PTHR10587">
    <property type="entry name" value="GLYCOSYL TRANSFERASE-RELATED"/>
    <property type="match status" value="1"/>
</dbReference>
<dbReference type="Gene3D" id="3.20.20.370">
    <property type="entry name" value="Glycoside hydrolase/deacetylase"/>
    <property type="match status" value="1"/>
</dbReference>
<comment type="caution">
    <text evidence="2">The sequence shown here is derived from an EMBL/GenBank/DDBJ whole genome shotgun (WGS) entry which is preliminary data.</text>
</comment>
<dbReference type="PROSITE" id="PS51677">
    <property type="entry name" value="NODB"/>
    <property type="match status" value="1"/>
</dbReference>
<evidence type="ECO:0000259" key="1">
    <source>
        <dbReference type="PROSITE" id="PS51677"/>
    </source>
</evidence>